<feature type="transmembrane region" description="Helical" evidence="1">
    <location>
        <begin position="152"/>
        <end position="172"/>
    </location>
</feature>
<feature type="transmembrane region" description="Helical" evidence="1">
    <location>
        <begin position="306"/>
        <end position="326"/>
    </location>
</feature>
<feature type="transmembrane region" description="Helical" evidence="1">
    <location>
        <begin position="106"/>
        <end position="123"/>
    </location>
</feature>
<accession>A0A1G9QDX9</accession>
<gene>
    <name evidence="3" type="ORF">SAMN05660642_01600</name>
</gene>
<sequence length="390" mass="40247">MLLLCPPDVATAAPPPGRAPEARRAQRPGRVTGLDVARALAVFGMLGAHVGGVPADVVASPSSWLGAVHGRSSVLFAVLAGVSLALLTGRTVAPAGEDLVRARTRVLVRAAWVFGIGVALEALGTDIDVILGVYGVLFVLALPFLRWSPRRLLLAAAVLAVLTPPAALLSTVRAQAAGLEESPVVLLVLNGPYPALIWWTFILVGMAVGRSDLGSPQVRARLLTAGVALAVLGYGAGWATTRWWGQAASTQAWVDGDVDARTWSLAWLSGAAPHSGTTCEIVGSVGVALVAITACLVLAERLPTATLPLVSVGAMALTAYTGHVVVPTVLGWDVEGGAPWLASIAVMVVLSTGWRLTLGQGPLERLLSTTSRRAAALAARYLAPQLRPSS</sequence>
<keyword evidence="1" id="KW-0812">Transmembrane</keyword>
<feature type="transmembrane region" description="Helical" evidence="1">
    <location>
        <begin position="129"/>
        <end position="145"/>
    </location>
</feature>
<keyword evidence="1" id="KW-1133">Transmembrane helix</keyword>
<feature type="domain" description="Heparan-alpha-glucosaminide N-acetyltransferase catalytic" evidence="2">
    <location>
        <begin position="30"/>
        <end position="212"/>
    </location>
</feature>
<proteinExistence type="predicted"/>
<feature type="transmembrane region" description="Helical" evidence="1">
    <location>
        <begin position="338"/>
        <end position="358"/>
    </location>
</feature>
<dbReference type="PANTHER" id="PTHR30590:SF2">
    <property type="entry name" value="INNER MEMBRANE PROTEIN"/>
    <property type="match status" value="1"/>
</dbReference>
<feature type="transmembrane region" description="Helical" evidence="1">
    <location>
        <begin position="220"/>
        <end position="239"/>
    </location>
</feature>
<dbReference type="AlphaFoldDB" id="A0A1G9QDX9"/>
<keyword evidence="4" id="KW-1185">Reference proteome</keyword>
<feature type="transmembrane region" description="Helical" evidence="1">
    <location>
        <begin position="74"/>
        <end position="94"/>
    </location>
</feature>
<dbReference type="EMBL" id="FNHE01000003">
    <property type="protein sequence ID" value="SDM08535.1"/>
    <property type="molecule type" value="Genomic_DNA"/>
</dbReference>
<keyword evidence="1" id="KW-0472">Membrane</keyword>
<feature type="transmembrane region" description="Helical" evidence="1">
    <location>
        <begin position="184"/>
        <end position="208"/>
    </location>
</feature>
<evidence type="ECO:0000313" key="4">
    <source>
        <dbReference type="Proteomes" id="UP000198680"/>
    </source>
</evidence>
<dbReference type="RefSeq" id="WP_091216063.1">
    <property type="nucleotide sequence ID" value="NZ_FNHE01000003.1"/>
</dbReference>
<dbReference type="OrthoDB" id="4966979at2"/>
<evidence type="ECO:0000256" key="1">
    <source>
        <dbReference type="SAM" id="Phobius"/>
    </source>
</evidence>
<dbReference type="InterPro" id="IPR052529">
    <property type="entry name" value="Bact_Transport_Assoc"/>
</dbReference>
<dbReference type="InterPro" id="IPR012429">
    <property type="entry name" value="HGSNAT_cat"/>
</dbReference>
<reference evidence="4" key="1">
    <citation type="submission" date="2016-10" db="EMBL/GenBank/DDBJ databases">
        <authorList>
            <person name="Varghese N."/>
            <person name="Submissions S."/>
        </authorList>
    </citation>
    <scope>NUCLEOTIDE SEQUENCE [LARGE SCALE GENOMIC DNA]</scope>
    <source>
        <strain evidence="4">DSM 45419</strain>
    </source>
</reference>
<dbReference type="PANTHER" id="PTHR30590">
    <property type="entry name" value="INNER MEMBRANE PROTEIN"/>
    <property type="match status" value="1"/>
</dbReference>
<feature type="transmembrane region" description="Helical" evidence="1">
    <location>
        <begin position="281"/>
        <end position="299"/>
    </location>
</feature>
<evidence type="ECO:0000313" key="3">
    <source>
        <dbReference type="EMBL" id="SDM08535.1"/>
    </source>
</evidence>
<organism evidence="3 4">
    <name type="scientific">Geodermatophilus siccatus</name>
    <dbReference type="NCBI Taxonomy" id="1137991"/>
    <lineage>
        <taxon>Bacteria</taxon>
        <taxon>Bacillati</taxon>
        <taxon>Actinomycetota</taxon>
        <taxon>Actinomycetes</taxon>
        <taxon>Geodermatophilales</taxon>
        <taxon>Geodermatophilaceae</taxon>
        <taxon>Geodermatophilus</taxon>
    </lineage>
</organism>
<dbReference type="Proteomes" id="UP000198680">
    <property type="component" value="Unassembled WGS sequence"/>
</dbReference>
<dbReference type="Pfam" id="PF07786">
    <property type="entry name" value="HGSNAT_cat"/>
    <property type="match status" value="1"/>
</dbReference>
<name>A0A1G9QDX9_9ACTN</name>
<evidence type="ECO:0000259" key="2">
    <source>
        <dbReference type="Pfam" id="PF07786"/>
    </source>
</evidence>
<protein>
    <submittedName>
        <fullName evidence="3">Uncharacterized membrane protein YeiB</fullName>
    </submittedName>
</protein>